<dbReference type="Proteomes" id="UP000664654">
    <property type="component" value="Unassembled WGS sequence"/>
</dbReference>
<sequence length="237" mass="26239">MASDTPPLQRALAPWILASVLAHLLVFWWLASQRVTPVLPQPEQQPAIKASLWFQPVVSAPEPVIEPVATLPEPDVVEEAEPTEVQSPVPEALEERPVEQIEKQMKEAETHVVSEAPQISAGQQKDEHTGVAIESAAGSLARKHLSQWQYQQQQQVAEQAAREFMQRQANPVGKIPDFSQTLSEDEQRLKAITKEVNCDSTVNATVAVLMGIAGGMVKCSNKPDFQQFIDKRLNKQN</sequence>
<dbReference type="RefSeq" id="WP_206573444.1">
    <property type="nucleotide sequence ID" value="NZ_JAFKCV010000004.1"/>
</dbReference>
<feature type="transmembrane region" description="Helical" evidence="1">
    <location>
        <begin position="12"/>
        <end position="31"/>
    </location>
</feature>
<dbReference type="EMBL" id="JAFKCV010000004">
    <property type="protein sequence ID" value="MBN7825333.1"/>
    <property type="molecule type" value="Genomic_DNA"/>
</dbReference>
<dbReference type="AlphaFoldDB" id="A0A939DM74"/>
<evidence type="ECO:0000313" key="2">
    <source>
        <dbReference type="EMBL" id="MBN7825333.1"/>
    </source>
</evidence>
<keyword evidence="1" id="KW-0472">Membrane</keyword>
<keyword evidence="1" id="KW-1133">Transmembrane helix</keyword>
<keyword evidence="1" id="KW-0812">Transmembrane</keyword>
<protein>
    <submittedName>
        <fullName evidence="2">Uncharacterized protein</fullName>
    </submittedName>
</protein>
<proteinExistence type="predicted"/>
<accession>A0A939DM74</accession>
<evidence type="ECO:0000256" key="1">
    <source>
        <dbReference type="SAM" id="Phobius"/>
    </source>
</evidence>
<keyword evidence="3" id="KW-1185">Reference proteome</keyword>
<gene>
    <name evidence="2" type="ORF">J0A66_08880</name>
</gene>
<evidence type="ECO:0000313" key="3">
    <source>
        <dbReference type="Proteomes" id="UP000664654"/>
    </source>
</evidence>
<name>A0A939DM74_9ALTE</name>
<reference evidence="2" key="1">
    <citation type="submission" date="2021-03" db="EMBL/GenBank/DDBJ databases">
        <title>novel species isolated from a fishpond in China.</title>
        <authorList>
            <person name="Lu H."/>
            <person name="Cai Z."/>
        </authorList>
    </citation>
    <scope>NUCLEOTIDE SEQUENCE</scope>
    <source>
        <strain evidence="2">JCM 30855</strain>
    </source>
</reference>
<organism evidence="2 3">
    <name type="scientific">Bowmanella dokdonensis</name>
    <dbReference type="NCBI Taxonomy" id="751969"/>
    <lineage>
        <taxon>Bacteria</taxon>
        <taxon>Pseudomonadati</taxon>
        <taxon>Pseudomonadota</taxon>
        <taxon>Gammaproteobacteria</taxon>
        <taxon>Alteromonadales</taxon>
        <taxon>Alteromonadaceae</taxon>
        <taxon>Bowmanella</taxon>
    </lineage>
</organism>
<comment type="caution">
    <text evidence="2">The sequence shown here is derived from an EMBL/GenBank/DDBJ whole genome shotgun (WGS) entry which is preliminary data.</text>
</comment>